<comment type="caution">
    <text evidence="11">The sequence shown here is derived from an EMBL/GenBank/DDBJ whole genome shotgun (WGS) entry which is preliminary data.</text>
</comment>
<feature type="compositionally biased region" description="Polar residues" evidence="7">
    <location>
        <begin position="196"/>
        <end position="211"/>
    </location>
</feature>
<dbReference type="InterPro" id="IPR015351">
    <property type="entry name" value="RBP-J/Cbf11/Cbf12_DNA-bd"/>
</dbReference>
<feature type="compositionally biased region" description="Low complexity" evidence="7">
    <location>
        <begin position="1846"/>
        <end position="1855"/>
    </location>
</feature>
<dbReference type="InterPro" id="IPR036358">
    <property type="entry name" value="BTD_sf"/>
</dbReference>
<dbReference type="FunFam" id="2.60.40.1450:FF:000003">
    <property type="entry name" value="Related to J kappa-recombination signal binding protein"/>
    <property type="match status" value="1"/>
</dbReference>
<dbReference type="SMART" id="SM01267">
    <property type="entry name" value="LAG1_DNAbind"/>
    <property type="match status" value="1"/>
</dbReference>
<evidence type="ECO:0000256" key="1">
    <source>
        <dbReference type="ARBA" id="ARBA00004123"/>
    </source>
</evidence>
<dbReference type="SUPFAM" id="SSF49417">
    <property type="entry name" value="p53-like transcription factors"/>
    <property type="match status" value="1"/>
</dbReference>
<feature type="region of interest" description="Disordered" evidence="7">
    <location>
        <begin position="371"/>
        <end position="475"/>
    </location>
</feature>
<evidence type="ECO:0000256" key="3">
    <source>
        <dbReference type="ARBA" id="ARBA00023015"/>
    </source>
</evidence>
<evidence type="ECO:0000313" key="10">
    <source>
        <dbReference type="EMBL" id="CAD6960696.1"/>
    </source>
</evidence>
<reference evidence="10" key="3">
    <citation type="submission" date="2020-10" db="EMBL/GenBank/DDBJ databases">
        <authorList>
            <person name="Sedaghatjoo S."/>
        </authorList>
    </citation>
    <scope>NUCLEOTIDE SEQUENCE</scope>
    <source>
        <strain evidence="10">AZH3</strain>
    </source>
</reference>
<feature type="compositionally biased region" description="Low complexity" evidence="7">
    <location>
        <begin position="768"/>
        <end position="777"/>
    </location>
</feature>
<feature type="region of interest" description="Disordered" evidence="7">
    <location>
        <begin position="1"/>
        <end position="53"/>
    </location>
</feature>
<evidence type="ECO:0000313" key="11">
    <source>
        <dbReference type="EMBL" id="KAE8256517.1"/>
    </source>
</evidence>
<dbReference type="SUPFAM" id="SSF81296">
    <property type="entry name" value="E set domains"/>
    <property type="match status" value="1"/>
</dbReference>
<dbReference type="InterPro" id="IPR014756">
    <property type="entry name" value="Ig_E-set"/>
</dbReference>
<feature type="region of interest" description="Disordered" evidence="7">
    <location>
        <begin position="939"/>
        <end position="1010"/>
    </location>
</feature>
<dbReference type="InterPro" id="IPR040159">
    <property type="entry name" value="CLS_fam"/>
</dbReference>
<feature type="compositionally biased region" description="Low complexity" evidence="7">
    <location>
        <begin position="137"/>
        <end position="195"/>
    </location>
</feature>
<feature type="region of interest" description="Disordered" evidence="7">
    <location>
        <begin position="1477"/>
        <end position="1506"/>
    </location>
</feature>
<feature type="domain" description="RBP-J/Cbf11/Cbf12 DNA binding" evidence="8">
    <location>
        <begin position="1069"/>
        <end position="1248"/>
    </location>
</feature>
<evidence type="ECO:0000313" key="13">
    <source>
        <dbReference type="Proteomes" id="UP000836402"/>
    </source>
</evidence>
<organism evidence="11 12">
    <name type="scientific">Tilletia caries</name>
    <name type="common">wheat bunt fungus</name>
    <dbReference type="NCBI Taxonomy" id="13290"/>
    <lineage>
        <taxon>Eukaryota</taxon>
        <taxon>Fungi</taxon>
        <taxon>Dikarya</taxon>
        <taxon>Basidiomycota</taxon>
        <taxon>Ustilaginomycotina</taxon>
        <taxon>Exobasidiomycetes</taxon>
        <taxon>Tilletiales</taxon>
        <taxon>Tilletiaceae</taxon>
        <taxon>Tilletia</taxon>
    </lineage>
</organism>
<feature type="compositionally biased region" description="Polar residues" evidence="7">
    <location>
        <begin position="105"/>
        <end position="122"/>
    </location>
</feature>
<keyword evidence="5" id="KW-0804">Transcription</keyword>
<evidence type="ECO:0000259" key="8">
    <source>
        <dbReference type="SMART" id="SM01267"/>
    </source>
</evidence>
<evidence type="ECO:0000313" key="12">
    <source>
        <dbReference type="Proteomes" id="UP000077671"/>
    </source>
</evidence>
<dbReference type="GO" id="GO:0005634">
    <property type="term" value="C:nucleus"/>
    <property type="evidence" value="ECO:0007669"/>
    <property type="project" value="UniProtKB-SubCell"/>
</dbReference>
<protein>
    <recommendedName>
        <fullName evidence="14">LAG1-DNAbind-domain-containing protein</fullName>
    </recommendedName>
</protein>
<feature type="region of interest" description="Disordered" evidence="7">
    <location>
        <begin position="1823"/>
        <end position="1862"/>
    </location>
</feature>
<dbReference type="Pfam" id="PF09271">
    <property type="entry name" value="LAG1-DNAbind"/>
    <property type="match status" value="1"/>
</dbReference>
<feature type="region of interest" description="Disordered" evidence="7">
    <location>
        <begin position="69"/>
        <end position="211"/>
    </location>
</feature>
<evidence type="ECO:0000256" key="7">
    <source>
        <dbReference type="SAM" id="MobiDB-lite"/>
    </source>
</evidence>
<feature type="compositionally biased region" description="Low complexity" evidence="7">
    <location>
        <begin position="511"/>
        <end position="527"/>
    </location>
</feature>
<dbReference type="Proteomes" id="UP000077671">
    <property type="component" value="Unassembled WGS sequence"/>
</dbReference>
<feature type="compositionally biased region" description="Polar residues" evidence="7">
    <location>
        <begin position="442"/>
        <end position="451"/>
    </location>
</feature>
<dbReference type="InterPro" id="IPR038007">
    <property type="entry name" value="RBP-Jkappa_IPT"/>
</dbReference>
<evidence type="ECO:0008006" key="14">
    <source>
        <dbReference type="Google" id="ProtNLM"/>
    </source>
</evidence>
<dbReference type="GO" id="GO:0000978">
    <property type="term" value="F:RNA polymerase II cis-regulatory region sequence-specific DNA binding"/>
    <property type="evidence" value="ECO:0007669"/>
    <property type="project" value="InterPro"/>
</dbReference>
<evidence type="ECO:0000256" key="5">
    <source>
        <dbReference type="ARBA" id="ARBA00023163"/>
    </source>
</evidence>
<keyword evidence="4" id="KW-0238">DNA-binding</keyword>
<evidence type="ECO:0000256" key="6">
    <source>
        <dbReference type="ARBA" id="ARBA00023242"/>
    </source>
</evidence>
<dbReference type="EMBL" id="CAJHJG010006905">
    <property type="protein sequence ID" value="CAD6960696.1"/>
    <property type="molecule type" value="Genomic_DNA"/>
</dbReference>
<gene>
    <name evidence="11" type="ORF">A4X03_0g5327</name>
    <name evidence="10" type="ORF">JKIAZH3_G8175</name>
</gene>
<feature type="compositionally biased region" description="Polar residues" evidence="7">
    <location>
        <begin position="13"/>
        <end position="47"/>
    </location>
</feature>
<feature type="region of interest" description="Disordered" evidence="7">
    <location>
        <begin position="707"/>
        <end position="730"/>
    </location>
</feature>
<feature type="compositionally biased region" description="Low complexity" evidence="7">
    <location>
        <begin position="454"/>
        <end position="471"/>
    </location>
</feature>
<evidence type="ECO:0000256" key="2">
    <source>
        <dbReference type="ARBA" id="ARBA00009704"/>
    </source>
</evidence>
<dbReference type="Proteomes" id="UP000836402">
    <property type="component" value="Unassembled WGS sequence"/>
</dbReference>
<dbReference type="InterPro" id="IPR015350">
    <property type="entry name" value="Beta-trefoil_DNA-bd_dom"/>
</dbReference>
<comment type="subcellular location">
    <subcellularLocation>
        <location evidence="1">Nucleus</location>
    </subcellularLocation>
</comment>
<keyword evidence="6" id="KW-0539">Nucleus</keyword>
<feature type="region of interest" description="Disordered" evidence="7">
    <location>
        <begin position="605"/>
        <end position="640"/>
    </location>
</feature>
<dbReference type="InterPro" id="IPR013783">
    <property type="entry name" value="Ig-like_fold"/>
</dbReference>
<sequence length="1862" mass="196015">MSSFSSLWPAGSATGSVGQEQQQMATSQGSSTGRPDSFSHQPSTNLEVLSMVPPLSTQDSTFMQDFTALDQNPVPDTFGREDAGQQLGFLHPSSSGAHHPSSRSEFPNTFQLDPNYSTSHPISQPASHQHYQHQHHQQQQQHFQHAFSSQHHPSQQPQLQQSQHNSQITNEFQQLHPSSSSPSLHAAHQHQLQQHSESTGSQTDLSSQLSFSTAPSGTFGVGVPAGLFGSQYPGLLYGATDVGSQSTLADTSFDSHMFNSQEQSFSSFTSNTSQSVPGSQESRLGGVGSNSSLKDDFADSSSIFRGHEHLGSIGEGTVRRRSSAGPGGNASVAGLTDLTYGVKSEDDAALINVDTPPQQSSFDTTVAAETYEQTETQTTPQSHGVQGGLQQDGALKMDDGSPSRQNSTPNSVLGSNQQAMEMGPPSSFSGGLGSGEELGAEFTNSGTSSHFLSPPGFAQQPQQAQLRHPLPNDWHGQGWIAPTAIMNFEPTPVVSGSFMQPPSGSPANNMQQQRGSGLSSDGSSRFSYEPSTLLGVDKRGRSSTFSVPPELHVPPPGDATRPRSSTSSAGSYANSFTPPAPHSSGMSRQNSSASLAVFQPLEQLHISGGRPGTGGSTQGSVSSQNSGQFNFQRPGSGGFPSVPSFGATHGSMTPHGGLSHYGAVTTQPSLQGRFQRTELGGALPGQADTSMSPSSWQANANRLGVVNPATSAGMTGTGRKNKLRRAPSNLTLDSGYSSALSANSFSPSSFGLPSANPSEASPQFEQFSSMPSSATSSNALTAGSAQDYSQHYPVLPLGSHFSSQTFASSDHTVAPINFINVGGGGMTDATQLGLGGPGAGTSLTSKTAGSGYQTPTIMEEDESRMMQSVLSMDPMMPMPAQLFQSSSAVSSAGLTPLMPSSGWGHGAMQDSMAPLEAWSAAQQQHMHQQQHGTATHAYDSMFPSETGLGAPSAAEPSQSAVPPRRTIQVPQRSGPSVIVRYGGLTQRRRGDSNDDDLGRSEEDEGQFDLQPSTLQHAAPITMSSKFGPCGIPPQLSTSYSTWTNYKAYIRDQVCQYLATPSRLGLGERTLTIMTPKVGPKSYVGEKRYLCPLPIVLLSGNSWWTADPAKLLTTGNGEGDIDVDPTIESAASRSRRRRPMSVLAPPTVSIQLLSETNSSQGGIQWASSDGRLINESEGLKNKIPIAGRGMARQLYISDASDDKRKPVYATVSVSMPGPEKPIELGTFQSGPIKVISKAFRKRQGVRNADQSITHGSTVTLFFRTRSHTTPGFLCVSGPPTWIRGSDGQPFLKPTISNPSAPAADNNATFVVKTASWDSFVIYAVDPTVTVDEVGSQPPLNPRFPPPPASARPLRVDGESAIPILYNQPIVLQCMNTGVASPVMTIRAVEKSTALGGLPLSSPGSHLGFVPEATGEPVSHNHRISLEILDENGRNAVQPMVEGDPKSTPGRSGQFLACLEQSVGVRMCGPRKWLPVQSSTEALPTGVSITDADQPRSAAPMPGPGGSASQAAFIAAVAAAQTRHSLAQSRMGYRLPSGTSFSGASGSGGATATVPAMAGPLAYSVMAANERPSSADSGADGGKVRRPRRVSSSNVVPKDRAATSGRGRRRGQSLSTVGLGLHDAADPHMRTSASSTNLRGAAANGDGNIAVSAGCRWSIDIAESDVWSIMGTEQSHHTFYIPPAIQNGYMPPAVDLGPELSHLVRTPTPLRKLGPLPVLTSWAFSTTAHLGADFEPARETVELHGENLSKDYFVFFGDFESEVIDATSWRLICTPPPMWDDHGVPRQSLPITLVRDDGIIIPTTVSLTLKPQLRIELDGQTGVGVGSGSAYSSTMPAAPSNQTGGQTSRNRSSSSVSGDPMMDA</sequence>
<feature type="region of interest" description="Disordered" evidence="7">
    <location>
        <begin position="494"/>
        <end position="592"/>
    </location>
</feature>
<feature type="compositionally biased region" description="Polar residues" evidence="7">
    <location>
        <begin position="402"/>
        <end position="419"/>
    </location>
</feature>
<evidence type="ECO:0000259" key="9">
    <source>
        <dbReference type="SMART" id="SM01268"/>
    </source>
</evidence>
<feature type="region of interest" description="Disordered" evidence="7">
    <location>
        <begin position="264"/>
        <end position="292"/>
    </location>
</feature>
<feature type="region of interest" description="Disordered" evidence="7">
    <location>
        <begin position="1569"/>
        <end position="1614"/>
    </location>
</feature>
<feature type="region of interest" description="Disordered" evidence="7">
    <location>
        <begin position="747"/>
        <end position="782"/>
    </location>
</feature>
<reference evidence="11" key="2">
    <citation type="journal article" date="2019" name="IMA Fungus">
        <title>Genome sequencing and comparison of five Tilletia species to identify candidate genes for the detection of regulated species infecting wheat.</title>
        <authorList>
            <person name="Nguyen H.D.T."/>
            <person name="Sultana T."/>
            <person name="Kesanakurti P."/>
            <person name="Hambleton S."/>
        </authorList>
    </citation>
    <scope>NUCLEOTIDE SEQUENCE</scope>
    <source>
        <strain evidence="11">DAOMC 238032</strain>
    </source>
</reference>
<feature type="compositionally biased region" description="Polar residues" evidence="7">
    <location>
        <begin position="497"/>
        <end position="510"/>
    </location>
</feature>
<dbReference type="EMBL" id="LWDD02000834">
    <property type="protein sequence ID" value="KAE8256517.1"/>
    <property type="molecule type" value="Genomic_DNA"/>
</dbReference>
<dbReference type="GO" id="GO:0001228">
    <property type="term" value="F:DNA-binding transcription activator activity, RNA polymerase II-specific"/>
    <property type="evidence" value="ECO:0007669"/>
    <property type="project" value="InterPro"/>
</dbReference>
<dbReference type="Gene3D" id="2.60.40.1450">
    <property type="entry name" value="LAG1, DNA binding domain"/>
    <property type="match status" value="1"/>
</dbReference>
<dbReference type="SUPFAM" id="SSF110217">
    <property type="entry name" value="DNA-binding protein LAG-1 (CSL)"/>
    <property type="match status" value="1"/>
</dbReference>
<feature type="compositionally biased region" description="Low complexity" evidence="7">
    <location>
        <begin position="264"/>
        <end position="275"/>
    </location>
</feature>
<dbReference type="InterPro" id="IPR008967">
    <property type="entry name" value="p53-like_TF_DNA-bd_sf"/>
</dbReference>
<dbReference type="Pfam" id="PF20144">
    <property type="entry name" value="TIG_SUH"/>
    <property type="match status" value="1"/>
</dbReference>
<feature type="compositionally biased region" description="Low complexity" evidence="7">
    <location>
        <begin position="564"/>
        <end position="575"/>
    </location>
</feature>
<feature type="region of interest" description="Disordered" evidence="7">
    <location>
        <begin position="309"/>
        <end position="334"/>
    </location>
</feature>
<feature type="domain" description="Beta-trefoil DNA-binding" evidence="9">
    <location>
        <begin position="1249"/>
        <end position="1530"/>
    </location>
</feature>
<accession>A0A177UQT5</accession>
<reference evidence="11" key="1">
    <citation type="submission" date="2016-04" db="EMBL/GenBank/DDBJ databases">
        <authorList>
            <person name="Nguyen H.D."/>
            <person name="Kesanakurti P."/>
            <person name="Cullis J."/>
            <person name="Levesque C.A."/>
            <person name="Hambleton S."/>
        </authorList>
    </citation>
    <scope>NUCLEOTIDE SEQUENCE</scope>
    <source>
        <strain evidence="11">DAOMC 238032</strain>
    </source>
</reference>
<dbReference type="InterPro" id="IPR037095">
    <property type="entry name" value="RBP-J/Cbf11_DNA-bd_sf"/>
</dbReference>
<comment type="similarity">
    <text evidence="2">Belongs to the Su(H) family.</text>
</comment>
<dbReference type="SMART" id="SM01268">
    <property type="entry name" value="BTD"/>
    <property type="match status" value="1"/>
</dbReference>
<feature type="compositionally biased region" description="Low complexity" evidence="7">
    <location>
        <begin position="618"/>
        <end position="640"/>
    </location>
</feature>
<dbReference type="Gene3D" id="2.60.40.10">
    <property type="entry name" value="Immunoglobulins"/>
    <property type="match status" value="1"/>
</dbReference>
<dbReference type="PANTHER" id="PTHR10665">
    <property type="entry name" value="RECOMBINING BINDING PROTEIN SUPPRESSOR OF HAIRLESS"/>
    <property type="match status" value="1"/>
</dbReference>
<keyword evidence="13" id="KW-1185">Reference proteome</keyword>
<name>A0A177UQT5_9BASI</name>
<evidence type="ECO:0000256" key="4">
    <source>
        <dbReference type="ARBA" id="ARBA00023125"/>
    </source>
</evidence>
<feature type="compositionally biased region" description="Polar residues" evidence="7">
    <location>
        <begin position="755"/>
        <end position="767"/>
    </location>
</feature>
<keyword evidence="3" id="KW-0805">Transcription regulation</keyword>
<proteinExistence type="inferred from homology"/>
<feature type="compositionally biased region" description="Basic and acidic residues" evidence="7">
    <location>
        <begin position="988"/>
        <end position="1000"/>
    </location>
</feature>